<dbReference type="CDD" id="cd02978">
    <property type="entry name" value="KaiB_like"/>
    <property type="match status" value="1"/>
</dbReference>
<dbReference type="Pfam" id="PF07689">
    <property type="entry name" value="KaiB"/>
    <property type="match status" value="1"/>
</dbReference>
<dbReference type="InterPro" id="IPR036249">
    <property type="entry name" value="Thioredoxin-like_sf"/>
</dbReference>
<organism evidence="2 3">
    <name type="scientific">Scleromatobacter humisilvae</name>
    <dbReference type="NCBI Taxonomy" id="2897159"/>
    <lineage>
        <taxon>Bacteria</taxon>
        <taxon>Pseudomonadati</taxon>
        <taxon>Pseudomonadota</taxon>
        <taxon>Betaproteobacteria</taxon>
        <taxon>Burkholderiales</taxon>
        <taxon>Sphaerotilaceae</taxon>
        <taxon>Scleromatobacter</taxon>
    </lineage>
</organism>
<comment type="caution">
    <text evidence="2">The sequence shown here is derived from an EMBL/GenBank/DDBJ whole genome shotgun (WGS) entry which is preliminary data.</text>
</comment>
<reference evidence="2" key="1">
    <citation type="submission" date="2021-11" db="EMBL/GenBank/DDBJ databases">
        <title>BS-T2-15 a new species belonging to the Comamonadaceae family isolated from the soil of a French oak forest.</title>
        <authorList>
            <person name="Mieszkin S."/>
            <person name="Alain K."/>
        </authorList>
    </citation>
    <scope>NUCLEOTIDE SEQUENCE</scope>
    <source>
        <strain evidence="2">BS-T2-15</strain>
    </source>
</reference>
<dbReference type="Proteomes" id="UP001139353">
    <property type="component" value="Unassembled WGS sequence"/>
</dbReference>
<dbReference type="SMART" id="SM01248">
    <property type="entry name" value="KaiB"/>
    <property type="match status" value="1"/>
</dbReference>
<dbReference type="EMBL" id="JAJLJH010000001">
    <property type="protein sequence ID" value="MCK9685095.1"/>
    <property type="molecule type" value="Genomic_DNA"/>
</dbReference>
<dbReference type="PANTHER" id="PTHR41709">
    <property type="entry name" value="KAIB-LIKE PROTEIN 1"/>
    <property type="match status" value="1"/>
</dbReference>
<evidence type="ECO:0000313" key="3">
    <source>
        <dbReference type="Proteomes" id="UP001139353"/>
    </source>
</evidence>
<feature type="domain" description="KaiB" evidence="1">
    <location>
        <begin position="12"/>
        <end position="93"/>
    </location>
</feature>
<proteinExistence type="predicted"/>
<dbReference type="GO" id="GO:0048511">
    <property type="term" value="P:rhythmic process"/>
    <property type="evidence" value="ECO:0007669"/>
    <property type="project" value="InterPro"/>
</dbReference>
<dbReference type="SUPFAM" id="SSF52833">
    <property type="entry name" value="Thioredoxin-like"/>
    <property type="match status" value="1"/>
</dbReference>
<dbReference type="Gene3D" id="3.40.30.10">
    <property type="entry name" value="Glutaredoxin"/>
    <property type="match status" value="1"/>
</dbReference>
<dbReference type="RefSeq" id="WP_275681108.1">
    <property type="nucleotide sequence ID" value="NZ_JAJLJH010000001.1"/>
</dbReference>
<evidence type="ECO:0000313" key="2">
    <source>
        <dbReference type="EMBL" id="MCK9685095.1"/>
    </source>
</evidence>
<keyword evidence="3" id="KW-1185">Reference proteome</keyword>
<dbReference type="InterPro" id="IPR039022">
    <property type="entry name" value="KaiB-like"/>
</dbReference>
<accession>A0A9X1YGP2</accession>
<dbReference type="InterPro" id="IPR011649">
    <property type="entry name" value="KaiB_domain"/>
</dbReference>
<dbReference type="PANTHER" id="PTHR41709:SF2">
    <property type="entry name" value="CIRCADIAN CLOCK PROTEIN KAIB2"/>
    <property type="match status" value="1"/>
</dbReference>
<protein>
    <submittedName>
        <fullName evidence="2">Circadian clock KaiB family protein</fullName>
    </submittedName>
</protein>
<name>A0A9X1YGP2_9BURK</name>
<evidence type="ECO:0000259" key="1">
    <source>
        <dbReference type="SMART" id="SM01248"/>
    </source>
</evidence>
<dbReference type="AlphaFoldDB" id="A0A9X1YGP2"/>
<sequence length="97" mass="10646">MGVSEFKPYVLRLYVTDATPKSARAIVNTRRILEEHLPGSYSLEILDIAEHVAQAAEDQIICAPTLLRLAPPPARRIIGDMSDVARVLKGLDVPVGR</sequence>
<gene>
    <name evidence="2" type="ORF">LPC04_05155</name>
</gene>